<name>A0A1D6GZ90_MAIZE</name>
<gene>
    <name evidence="1" type="ORF">ZEAMMB73_Zm00001d015090</name>
</gene>
<organism evidence="1">
    <name type="scientific">Zea mays</name>
    <name type="common">Maize</name>
    <dbReference type="NCBI Taxonomy" id="4577"/>
    <lineage>
        <taxon>Eukaryota</taxon>
        <taxon>Viridiplantae</taxon>
        <taxon>Streptophyta</taxon>
        <taxon>Embryophyta</taxon>
        <taxon>Tracheophyta</taxon>
        <taxon>Spermatophyta</taxon>
        <taxon>Magnoliopsida</taxon>
        <taxon>Liliopsida</taxon>
        <taxon>Poales</taxon>
        <taxon>Poaceae</taxon>
        <taxon>PACMAD clade</taxon>
        <taxon>Panicoideae</taxon>
        <taxon>Andropogonodae</taxon>
        <taxon>Andropogoneae</taxon>
        <taxon>Tripsacinae</taxon>
        <taxon>Zea</taxon>
    </lineage>
</organism>
<protein>
    <submittedName>
        <fullName evidence="1">AT-hook motif nuclear-localized protein 1</fullName>
    </submittedName>
</protein>
<reference evidence="1" key="1">
    <citation type="submission" date="2015-12" db="EMBL/GenBank/DDBJ databases">
        <title>Update maize B73 reference genome by single molecule sequencing technologies.</title>
        <authorList>
            <consortium name="Maize Genome Sequencing Project"/>
            <person name="Ware D."/>
        </authorList>
    </citation>
    <scope>NUCLEOTIDE SEQUENCE</scope>
    <source>
        <tissue evidence="1">Seedling</tissue>
    </source>
</reference>
<proteinExistence type="predicted"/>
<dbReference type="EMBL" id="CM000781">
    <property type="protein sequence ID" value="AQK68060.1"/>
    <property type="molecule type" value="Genomic_DNA"/>
</dbReference>
<evidence type="ECO:0000313" key="1">
    <source>
        <dbReference type="EMBL" id="AQK68060.1"/>
    </source>
</evidence>
<dbReference type="AlphaFoldDB" id="A0A1D6GZ90"/>
<sequence length="108" mass="12271">MSPRHLHSSIEIPSGHVALPLSFFQCLSNIKFLDPAHKAYIGIIKRVTQLKNCIPILSIEQFIKIVSSSISDFILLHQKVLRSKRSNCNHTICCYRILGGIWFPSLKL</sequence>
<accession>A0A1D6GZ90</accession>